<dbReference type="AlphaFoldDB" id="A0A841GMH6"/>
<accession>A0A841GMH6</accession>
<dbReference type="EMBL" id="JACHIA010000003">
    <property type="protein sequence ID" value="MBB6069827.1"/>
    <property type="molecule type" value="Genomic_DNA"/>
</dbReference>
<gene>
    <name evidence="2" type="ORF">HNQ61_001444</name>
</gene>
<evidence type="ECO:0000256" key="1">
    <source>
        <dbReference type="SAM" id="Phobius"/>
    </source>
</evidence>
<keyword evidence="1" id="KW-0812">Transmembrane</keyword>
<organism evidence="2 3">
    <name type="scientific">Longimicrobium terrae</name>
    <dbReference type="NCBI Taxonomy" id="1639882"/>
    <lineage>
        <taxon>Bacteria</taxon>
        <taxon>Pseudomonadati</taxon>
        <taxon>Gemmatimonadota</taxon>
        <taxon>Longimicrobiia</taxon>
        <taxon>Longimicrobiales</taxon>
        <taxon>Longimicrobiaceae</taxon>
        <taxon>Longimicrobium</taxon>
    </lineage>
</organism>
<dbReference type="RefSeq" id="WP_170036045.1">
    <property type="nucleotide sequence ID" value="NZ_JABDTL010000002.1"/>
</dbReference>
<dbReference type="Proteomes" id="UP000582837">
    <property type="component" value="Unassembled WGS sequence"/>
</dbReference>
<keyword evidence="1" id="KW-0472">Membrane</keyword>
<reference evidence="2 3" key="1">
    <citation type="submission" date="2020-08" db="EMBL/GenBank/DDBJ databases">
        <title>Genomic Encyclopedia of Type Strains, Phase IV (KMG-IV): sequencing the most valuable type-strain genomes for metagenomic binning, comparative biology and taxonomic classification.</title>
        <authorList>
            <person name="Goeker M."/>
        </authorList>
    </citation>
    <scope>NUCLEOTIDE SEQUENCE [LARGE SCALE GENOMIC DNA]</scope>
    <source>
        <strain evidence="2 3">DSM 29007</strain>
    </source>
</reference>
<keyword evidence="1" id="KW-1133">Transmembrane helix</keyword>
<feature type="transmembrane region" description="Helical" evidence="1">
    <location>
        <begin position="18"/>
        <end position="36"/>
    </location>
</feature>
<keyword evidence="3" id="KW-1185">Reference proteome</keyword>
<protein>
    <submittedName>
        <fullName evidence="2">Uncharacterized protein</fullName>
    </submittedName>
</protein>
<evidence type="ECO:0000313" key="2">
    <source>
        <dbReference type="EMBL" id="MBB6069827.1"/>
    </source>
</evidence>
<evidence type="ECO:0000313" key="3">
    <source>
        <dbReference type="Proteomes" id="UP000582837"/>
    </source>
</evidence>
<sequence length="62" mass="6660">MASDLKHPGGRSTGTGRFIMAVVIVGFVIFLVWFGWTHREKNENTGGIMGSRPVPAHAPLPG</sequence>
<proteinExistence type="predicted"/>
<comment type="caution">
    <text evidence="2">The sequence shown here is derived from an EMBL/GenBank/DDBJ whole genome shotgun (WGS) entry which is preliminary data.</text>
</comment>
<name>A0A841GMH6_9BACT</name>